<keyword evidence="3" id="KW-1185">Reference proteome</keyword>
<dbReference type="RefSeq" id="WP_011629470.1">
    <property type="nucleotide sequence ID" value="NC_008340.1"/>
</dbReference>
<keyword evidence="1" id="KW-0732">Signal</keyword>
<name>Q0A7W1_ALKEH</name>
<reference evidence="3" key="1">
    <citation type="submission" date="2006-08" db="EMBL/GenBank/DDBJ databases">
        <title>Complete sequence of Alkalilimnicola ehrilichei MLHE-1.</title>
        <authorList>
            <person name="Copeland A."/>
            <person name="Lucas S."/>
            <person name="Lapidus A."/>
            <person name="Barry K."/>
            <person name="Detter J.C."/>
            <person name="Glavina del Rio T."/>
            <person name="Hammon N."/>
            <person name="Israni S."/>
            <person name="Dalin E."/>
            <person name="Tice H."/>
            <person name="Pitluck S."/>
            <person name="Sims D."/>
            <person name="Brettin T."/>
            <person name="Bruce D."/>
            <person name="Han C."/>
            <person name="Tapia R."/>
            <person name="Gilna P."/>
            <person name="Schmutz J."/>
            <person name="Larimer F."/>
            <person name="Land M."/>
            <person name="Hauser L."/>
            <person name="Kyrpides N."/>
            <person name="Mikhailova N."/>
            <person name="Oremland R.S."/>
            <person name="Hoeft S.E."/>
            <person name="Switzer-Blum J."/>
            <person name="Kulp T."/>
            <person name="King G."/>
            <person name="Tabita R."/>
            <person name="Witte B."/>
            <person name="Santini J.M."/>
            <person name="Basu P."/>
            <person name="Hollibaugh J.T."/>
            <person name="Xie G."/>
            <person name="Stolz J.F."/>
            <person name="Richardson P."/>
        </authorList>
    </citation>
    <scope>NUCLEOTIDE SEQUENCE [LARGE SCALE GENOMIC DNA]</scope>
    <source>
        <strain evidence="3">ATCC BAA-1101 / DSM 17681 / MLHE-1</strain>
    </source>
</reference>
<feature type="signal peptide" evidence="1">
    <location>
        <begin position="1"/>
        <end position="25"/>
    </location>
</feature>
<evidence type="ECO:0000313" key="3">
    <source>
        <dbReference type="Proteomes" id="UP000001962"/>
    </source>
</evidence>
<dbReference type="KEGG" id="aeh:Mlg_1730"/>
<sequence>MRARWLLAGTLALALAGFAVLSAPAAEPRAGLRVDYSPSPGTALADPARQPVAALTRVDANFNRLRRYSTELTLTYPDAPAGDSRHTVRIRVVRVHPHVAIHYFKRDRDAYMYLNHGLDDRGYRYYHAVQFPVIGMKTYITEHAMDNDGEIAPRELLDEDARRILALQLSEIDRYGGIAAYAAMLEKRGYFPATGPGI</sequence>
<protein>
    <submittedName>
        <fullName evidence="2">Uncharacterized protein</fullName>
    </submittedName>
</protein>
<dbReference type="AlphaFoldDB" id="Q0A7W1"/>
<evidence type="ECO:0000313" key="2">
    <source>
        <dbReference type="EMBL" id="ABI57076.1"/>
    </source>
</evidence>
<proteinExistence type="predicted"/>
<dbReference type="HOGENOM" id="CLU_1375699_0_0_6"/>
<evidence type="ECO:0000256" key="1">
    <source>
        <dbReference type="SAM" id="SignalP"/>
    </source>
</evidence>
<dbReference type="Proteomes" id="UP000001962">
    <property type="component" value="Chromosome"/>
</dbReference>
<organism evidence="2 3">
    <name type="scientific">Alkalilimnicola ehrlichii (strain ATCC BAA-1101 / DSM 17681 / MLHE-1)</name>
    <dbReference type="NCBI Taxonomy" id="187272"/>
    <lineage>
        <taxon>Bacteria</taxon>
        <taxon>Pseudomonadati</taxon>
        <taxon>Pseudomonadota</taxon>
        <taxon>Gammaproteobacteria</taxon>
        <taxon>Chromatiales</taxon>
        <taxon>Ectothiorhodospiraceae</taxon>
        <taxon>Alkalilimnicola</taxon>
    </lineage>
</organism>
<gene>
    <name evidence="2" type="ordered locus">Mlg_1730</name>
</gene>
<feature type="chain" id="PRO_5004167909" evidence="1">
    <location>
        <begin position="26"/>
        <end position="198"/>
    </location>
</feature>
<dbReference type="EMBL" id="CP000453">
    <property type="protein sequence ID" value="ABI57076.1"/>
    <property type="molecule type" value="Genomic_DNA"/>
</dbReference>
<accession>Q0A7W1</accession>